<feature type="region of interest" description="Disordered" evidence="1">
    <location>
        <begin position="2314"/>
        <end position="2336"/>
    </location>
</feature>
<dbReference type="InterPro" id="IPR023346">
    <property type="entry name" value="Lysozyme-like_dom_sf"/>
</dbReference>
<feature type="compositionally biased region" description="Basic and acidic residues" evidence="1">
    <location>
        <begin position="2164"/>
        <end position="2187"/>
    </location>
</feature>
<protein>
    <submittedName>
        <fullName evidence="2">Tail fiber protein</fullName>
    </submittedName>
</protein>
<feature type="compositionally biased region" description="Low complexity" evidence="1">
    <location>
        <begin position="2251"/>
        <end position="2267"/>
    </location>
</feature>
<feature type="region of interest" description="Disordered" evidence="1">
    <location>
        <begin position="2148"/>
        <end position="2283"/>
    </location>
</feature>
<gene>
    <name evidence="2" type="ORF">PSA21_246</name>
</gene>
<dbReference type="SUPFAM" id="SSF53955">
    <property type="entry name" value="Lysozyme-like"/>
    <property type="match status" value="1"/>
</dbReference>
<dbReference type="Gene3D" id="1.10.530.10">
    <property type="match status" value="1"/>
</dbReference>
<feature type="compositionally biased region" description="Low complexity" evidence="1">
    <location>
        <begin position="2201"/>
        <end position="2230"/>
    </location>
</feature>
<name>A0A481W507_9CAUD</name>
<evidence type="ECO:0000256" key="1">
    <source>
        <dbReference type="SAM" id="MobiDB-lite"/>
    </source>
</evidence>
<feature type="compositionally biased region" description="Basic and acidic residues" evidence="1">
    <location>
        <begin position="1264"/>
        <end position="1291"/>
    </location>
</feature>
<dbReference type="PANTHER" id="PTHR47372">
    <property type="entry name" value="DAUER UP-REGULATED-RELATED"/>
    <property type="match status" value="1"/>
</dbReference>
<organism evidence="2 3">
    <name type="scientific">Pseudomonas phage Psa21</name>
    <dbReference type="NCBI Taxonomy" id="2530023"/>
    <lineage>
        <taxon>Viruses</taxon>
        <taxon>Duplodnaviria</taxon>
        <taxon>Heunggongvirae</taxon>
        <taxon>Uroviricota</taxon>
        <taxon>Caudoviricetes</taxon>
        <taxon>Chimalliviridae</taxon>
        <taxon>Tepukevirus</taxon>
        <taxon>Tepukevirus Psa21</taxon>
    </lineage>
</organism>
<dbReference type="Proteomes" id="UP000294134">
    <property type="component" value="Segment"/>
</dbReference>
<feature type="region of interest" description="Disordered" evidence="1">
    <location>
        <begin position="1307"/>
        <end position="1360"/>
    </location>
</feature>
<sequence>MASNKTKLAAANSKSAFDFDDDFDSMFDDEALGGSKKSPVQQFMAGFKDGIIDPGKNKSLLKAFLTNGAPKGYDRLFGVYDQAKNGVSSLKDHLEKTNPGDLQYLFKRAESFLPAMKGKVSDSTYDRINSALSNKAEQYKYQIEANQDQSRLAIRRQKTQDEETIKQGLGEDLRSAVDQGTVVQRNLFNMGQEADQRRWDLERIERGLRDQVDNKHHQTVARGLAQAVDSLTRMASYTEQVDYDFKRKGLELQFRSYQALRDMSKLAEASLEMQNKAFQALVRNTGLPDHLKSSMKDLMSMNMRQGMAQAGTSMVGRTLSGFLGNYGGNVQNRVNGKASSALSGIVQGMQAGESMGDMWNQRYQLAGNLAADGVHGFARNTLAPIAGRMIRPAMTRMSNKHGRGKHNQAGYMADNIPAFMQEFVNNYQNSHGAKGVLQDILRPFTPQFGLDTATKAGNYQTIGQHTAFNQLSQRSLTEILPGFQARILRELRMLRTGRSDVPMEVFDITKGVFANSKDALSNAQDRIVSKGTTRMVSGQINETLDKIDKDGKLSENARKTLSERLLRDASSNKRFDPMKYGTKHGYREGTDKETLKELEDFFKGQFERDSKGKFADTASNHAKRKEFSDSFLDIRNVSRDPAQEIHRLIEAGKTDQLREMGILITVEGQDRINYPKLWEMMSADVSSKHGGPGKKYHDASGDTGDRNFVGPHFPGSGSARAQNAVINFVDGPGGKRIKDGAKRLGSGAKDLMDQFKTDPMQFMRDQYEQGSTAVKGKAQNLRDSASAAADAAKAGGLPAVLEHFSAKEKLDFAKALLNNVIDKEPPAMREARLQMAQAIINSIESGKEQGAKLLGSEAGQAAIGAGNNVLALGHDKVDQIRKSEAAGIVDLKLQGTQETLIKAVDMAQGKLIDVNTNKIITKASDITGEVRNYLGQQVASAEEVAQGLYSERGQLMAQAKSKLDAVQAVIAKHAAAGKAAAKEKLDDFKDWCLEGSDEVIIKARDLANGAYIDEESGKPVYSLDDIKGTITDHYGKVVATAQELARGLRSTEGTKFDMAGVKDRASKYAQQIWRGNTTQNVFAGMKMAGKVAWALARNTAARMMGDRDAYLPGQVKPVLTVEKLKEGGYLDKDQKPIKSFSDIDGPVFDAETGEPLLDKSELKDLVESNGKKHKIAKNRGLMRRAFKATVGKAAAGYWNLTKKYYGALGRELGNDAMAGAKTILAPMGTFTKRQLANLSTTDQVLVQIRDAIRETVPKKNRKGSWMEREEKKTADELKKDAKDEKEQKESKGLFSKMSVALGGLWDKMRGKKKGEEEEEEGDGGGIMDTVSEAVGTASDAKDLLGGGGNDRGPSRRGGRMARWGKKLAGSRAGQLVGSVVGRVGATAGGQMIARGAMMVGTALAGLVSAPVLIGAAVVAGVAVAGYFTYKYFAGVRGEFMSIRMLQYGITSTRQRHKILELEQLLEKTAVRGPNPQLNVSAAGGKAILDIMGFDATDEASIHRFARWMDLRFKPVFCTWLKALDAVGKTQMSLTEIEEKLDEPLKGTFVKEISVPYGDGSPFAMRDNPFGDTDPLDDTQEEVKAAIEELSKKYKIDPDKAKAALPGVKAAPTEEAKNNIEPTAVVGATAAAAAKKAVDDAKAIGKEANEGKEEAAKSVQQKVNAMAKAAGVGAVGAAAVNSVMPVAITSQELNALDSIRARAYGMESLNKNQMESLIAMETRLDLQSKKDQGGNVKFNGDVEKFISAAGGLFGMNTADHGAERVKFVNWFTERFIPVAETFLTVARQTYQGKPSDAGTAMKLGDQVRVANAVMGAVSPNGNSVWSSPTIFEVKGSLPDLKKLADADMAHLQKLSDAVIASPTQSAGAQAAGAAAAASGKSFMDGVIDKVSDAFNSATDAVSGAASKAGAALGSAASYVSNAASKVGHEIASAGVVAYGAASKAVTGQSYGYVSDGNGGSWEQVPMPTSKDAKGSRKTLEVVSQMTGVPIEYLMVFCALESNFDWTVKAGAGGSATGWFQFINSTWDWVIGQHSAKYGLPADVGRRLRLDPRVNGLMGGEYIKYSMNVIKKGTGKDPTDIDLYLAHFLGPGTAVKWIKMPKTTIGSTAFPKEARANPSVFTDKRTGAQRTLGQIEQSFDERMAKYRSIASAGTSTGAPVPLTTEEMEKKQAADKAKQSETEAKQDDKFIPGVSAMPGGPAVTGSTPTNTGSGGPATSLAASAAAQSPTGGSESATDVTAESAGQTAAATPDSSASNAASGAQAASAAKDAQRAKEVQQSTQNDSAIMSIQQQQLDTQKAMLEALNAILAGQAAPAQGNSMPKQQSRAANKTAYPVTV</sequence>
<accession>A0A481W507</accession>
<keyword evidence="3" id="KW-1185">Reference proteome</keyword>
<feature type="compositionally biased region" description="Polar residues" evidence="1">
    <location>
        <begin position="2231"/>
        <end position="2250"/>
    </location>
</feature>
<evidence type="ECO:0000313" key="3">
    <source>
        <dbReference type="Proteomes" id="UP000294134"/>
    </source>
</evidence>
<reference evidence="2 3" key="1">
    <citation type="submission" date="2019-02" db="EMBL/GenBank/DDBJ databases">
        <authorList>
            <person name="Frampton R.A."/>
            <person name="Wojtus J.K."/>
            <person name="Fineran P.C."/>
            <person name="Hendrickson H.L."/>
        </authorList>
    </citation>
    <scope>NUCLEOTIDE SEQUENCE [LARGE SCALE GENOMIC DNA]</scope>
</reference>
<feature type="compositionally biased region" description="Polar residues" evidence="1">
    <location>
        <begin position="2315"/>
        <end position="2327"/>
    </location>
</feature>
<evidence type="ECO:0000313" key="2">
    <source>
        <dbReference type="EMBL" id="QBJ02772.1"/>
    </source>
</evidence>
<proteinExistence type="predicted"/>
<dbReference type="PANTHER" id="PTHR47372:SF11">
    <property type="entry name" value="RE19971P"/>
    <property type="match status" value="1"/>
</dbReference>
<feature type="region of interest" description="Disordered" evidence="1">
    <location>
        <begin position="1257"/>
        <end position="1292"/>
    </location>
</feature>
<dbReference type="EMBL" id="MK552327">
    <property type="protein sequence ID" value="QBJ02772.1"/>
    <property type="molecule type" value="Genomic_DNA"/>
</dbReference>